<evidence type="ECO:0000313" key="2">
    <source>
        <dbReference type="Proteomes" id="UP000723463"/>
    </source>
</evidence>
<name>A0A9P6F8E6_9FUNG</name>
<dbReference type="EMBL" id="JAAAXW010000073">
    <property type="protein sequence ID" value="KAF9545364.1"/>
    <property type="molecule type" value="Genomic_DNA"/>
</dbReference>
<keyword evidence="2" id="KW-1185">Reference proteome</keyword>
<gene>
    <name evidence="1" type="ORF">EC957_011011</name>
</gene>
<evidence type="ECO:0000313" key="1">
    <source>
        <dbReference type="EMBL" id="KAF9545364.1"/>
    </source>
</evidence>
<reference evidence="1" key="1">
    <citation type="journal article" date="2020" name="Fungal Divers.">
        <title>Resolving the Mortierellaceae phylogeny through synthesis of multi-gene phylogenetics and phylogenomics.</title>
        <authorList>
            <person name="Vandepol N."/>
            <person name="Liber J."/>
            <person name="Desiro A."/>
            <person name="Na H."/>
            <person name="Kennedy M."/>
            <person name="Barry K."/>
            <person name="Grigoriev I.V."/>
            <person name="Miller A.N."/>
            <person name="O'Donnell K."/>
            <person name="Stajich J.E."/>
            <person name="Bonito G."/>
        </authorList>
    </citation>
    <scope>NUCLEOTIDE SEQUENCE</scope>
    <source>
        <strain evidence="1">NRRL 2591</strain>
    </source>
</reference>
<organism evidence="1 2">
    <name type="scientific">Mortierella hygrophila</name>
    <dbReference type="NCBI Taxonomy" id="979708"/>
    <lineage>
        <taxon>Eukaryota</taxon>
        <taxon>Fungi</taxon>
        <taxon>Fungi incertae sedis</taxon>
        <taxon>Mucoromycota</taxon>
        <taxon>Mortierellomycotina</taxon>
        <taxon>Mortierellomycetes</taxon>
        <taxon>Mortierellales</taxon>
        <taxon>Mortierellaceae</taxon>
        <taxon>Mortierella</taxon>
    </lineage>
</organism>
<accession>A0A9P6F8E6</accession>
<protein>
    <submittedName>
        <fullName evidence="1">Uncharacterized protein</fullName>
    </submittedName>
</protein>
<proteinExistence type="predicted"/>
<dbReference type="AlphaFoldDB" id="A0A9P6F8E6"/>
<sequence>MAKVFENTSFKNVPLSTFSGYPNENVQAWLSELDEYLGAVNANSAQKVTAAHLLMRDNARQWLKLCPAAPENTDPWEYFKKFTKYIAEFQDLCSQIDDITEPEALHTFLMGLEPAIQAHFTRNPTLRQDLNTVMQVAESLDNVTKPANVPEAPNQEISLRWKPLES</sequence>
<comment type="caution">
    <text evidence="1">The sequence shown here is derived from an EMBL/GenBank/DDBJ whole genome shotgun (WGS) entry which is preliminary data.</text>
</comment>
<dbReference type="Proteomes" id="UP000723463">
    <property type="component" value="Unassembled WGS sequence"/>
</dbReference>